<reference evidence="3" key="2">
    <citation type="submission" date="2017-10" db="EMBL/GenBank/DDBJ databases">
        <title>Ladona fulva Genome sequencing and assembly.</title>
        <authorList>
            <person name="Murali S."/>
            <person name="Richards S."/>
            <person name="Bandaranaike D."/>
            <person name="Bellair M."/>
            <person name="Blankenburg K."/>
            <person name="Chao H."/>
            <person name="Dinh H."/>
            <person name="Doddapaneni H."/>
            <person name="Dugan-Rocha S."/>
            <person name="Elkadiri S."/>
            <person name="Gnanaolivu R."/>
            <person name="Hernandez B."/>
            <person name="Skinner E."/>
            <person name="Javaid M."/>
            <person name="Lee S."/>
            <person name="Li M."/>
            <person name="Ming W."/>
            <person name="Munidasa M."/>
            <person name="Muniz J."/>
            <person name="Nguyen L."/>
            <person name="Hughes D."/>
            <person name="Osuji N."/>
            <person name="Pu L.-L."/>
            <person name="Puazo M."/>
            <person name="Qu C."/>
            <person name="Quiroz J."/>
            <person name="Raj R."/>
            <person name="Weissenberger G."/>
            <person name="Xin Y."/>
            <person name="Zou X."/>
            <person name="Han Y."/>
            <person name="Worley K."/>
            <person name="Muzny D."/>
            <person name="Gibbs R."/>
        </authorList>
    </citation>
    <scope>NUCLEOTIDE SEQUENCE</scope>
    <source>
        <strain evidence="3">Sampled in the wild</strain>
    </source>
</reference>
<reference evidence="3" key="1">
    <citation type="submission" date="2013-04" db="EMBL/GenBank/DDBJ databases">
        <authorList>
            <person name="Qu J."/>
            <person name="Murali S.C."/>
            <person name="Bandaranaike D."/>
            <person name="Bellair M."/>
            <person name="Blankenburg K."/>
            <person name="Chao H."/>
            <person name="Dinh H."/>
            <person name="Doddapaneni H."/>
            <person name="Downs B."/>
            <person name="Dugan-Rocha S."/>
            <person name="Elkadiri S."/>
            <person name="Gnanaolivu R.D."/>
            <person name="Hernandez B."/>
            <person name="Javaid M."/>
            <person name="Jayaseelan J.C."/>
            <person name="Lee S."/>
            <person name="Li M."/>
            <person name="Ming W."/>
            <person name="Munidasa M."/>
            <person name="Muniz J."/>
            <person name="Nguyen L."/>
            <person name="Ongeri F."/>
            <person name="Osuji N."/>
            <person name="Pu L.-L."/>
            <person name="Puazo M."/>
            <person name="Qu C."/>
            <person name="Quiroz J."/>
            <person name="Raj R."/>
            <person name="Weissenberger G."/>
            <person name="Xin Y."/>
            <person name="Zou X."/>
            <person name="Han Y."/>
            <person name="Richards S."/>
            <person name="Worley K."/>
            <person name="Muzny D."/>
            <person name="Gibbs R."/>
        </authorList>
    </citation>
    <scope>NUCLEOTIDE SEQUENCE</scope>
    <source>
        <strain evidence="3">Sampled in the wild</strain>
    </source>
</reference>
<comment type="caution">
    <text evidence="3">The sequence shown here is derived from an EMBL/GenBank/DDBJ whole genome shotgun (WGS) entry which is preliminary data.</text>
</comment>
<dbReference type="EMBL" id="KZ309060">
    <property type="protein sequence ID" value="KAG8236684.1"/>
    <property type="molecule type" value="Genomic_DNA"/>
</dbReference>
<dbReference type="Pfam" id="PF21788">
    <property type="entry name" value="TNP-like_GBD"/>
    <property type="match status" value="1"/>
</dbReference>
<evidence type="ECO:0000313" key="4">
    <source>
        <dbReference type="Proteomes" id="UP000792457"/>
    </source>
</evidence>
<feature type="domain" description="Transposable element P transposase-like GTP-binding insertion" evidence="2">
    <location>
        <begin position="36"/>
        <end position="139"/>
    </location>
</feature>
<keyword evidence="4" id="KW-1185">Reference proteome</keyword>
<evidence type="ECO:0000259" key="2">
    <source>
        <dbReference type="Pfam" id="PF21788"/>
    </source>
</evidence>
<organism evidence="3 4">
    <name type="scientific">Ladona fulva</name>
    <name type="common">Scarce chaser dragonfly</name>
    <name type="synonym">Libellula fulva</name>
    <dbReference type="NCBI Taxonomy" id="123851"/>
    <lineage>
        <taxon>Eukaryota</taxon>
        <taxon>Metazoa</taxon>
        <taxon>Ecdysozoa</taxon>
        <taxon>Arthropoda</taxon>
        <taxon>Hexapoda</taxon>
        <taxon>Insecta</taxon>
        <taxon>Pterygota</taxon>
        <taxon>Palaeoptera</taxon>
        <taxon>Odonata</taxon>
        <taxon>Epiprocta</taxon>
        <taxon>Anisoptera</taxon>
        <taxon>Libelluloidea</taxon>
        <taxon>Libellulidae</taxon>
        <taxon>Ladona</taxon>
    </lineage>
</organism>
<name>A0A8K0KLX0_LADFU</name>
<evidence type="ECO:0000313" key="3">
    <source>
        <dbReference type="EMBL" id="KAG8236684.1"/>
    </source>
</evidence>
<dbReference type="AlphaFoldDB" id="A0A8K0KLX0"/>
<evidence type="ECO:0000256" key="1">
    <source>
        <dbReference type="SAM" id="Coils"/>
    </source>
</evidence>
<dbReference type="OrthoDB" id="6485269at2759"/>
<proteinExistence type="predicted"/>
<gene>
    <name evidence="3" type="ORF">J437_LFUL016721</name>
</gene>
<dbReference type="Proteomes" id="UP000792457">
    <property type="component" value="Unassembled WGS sequence"/>
</dbReference>
<feature type="coiled-coil region" evidence="1">
    <location>
        <begin position="280"/>
        <end position="307"/>
    </location>
</feature>
<sequence>MNTFGAPHDELELAQGDSKHPVDASRKLFAFADTPHLVKNIRNRLLSCKELRVHPSQMPAKWDHISTLYNADKLLPAELRVCPNLTVNHLQPSKVMKMRVRLATQIFSNSVAQGLEEIDGTADFCQQMNAMFDALNRNKPSLGVHVDSADYLVLKQSLVWLDDWEAERNVGHLSATQFLTSTTAEGLRKTPQFNDYNGSLPSEFWVCSCLHRESKPRFPQGRFFGAVRIAAGSNDHPAAVTFLQLYKLLAVYGVLKPPRSGNCSIKYDIPLTPMIKISDIREIYTEKSSSQSNIQKLKEQLDGLIEQGDWEVCDVIEHDYSLAPVFDSIIYYITGYLCKRIKRQSKCPVCQAAVGTSTPTCLLSSAALCRMDEQILHPNVQLFNFIRGIEAKFVANLNLPNVYSATSGNLEAYCWLNF</sequence>
<accession>A0A8K0KLX0</accession>
<dbReference type="InterPro" id="IPR048366">
    <property type="entry name" value="TNP-like_GBD"/>
</dbReference>
<keyword evidence="1" id="KW-0175">Coiled coil</keyword>
<protein>
    <recommendedName>
        <fullName evidence="2">Transposable element P transposase-like GTP-binding insertion domain-containing protein</fullName>
    </recommendedName>
</protein>